<evidence type="ECO:0000256" key="3">
    <source>
        <dbReference type="ARBA" id="ARBA00023125"/>
    </source>
</evidence>
<sequence length="241" mass="26548">MRGEAAIGKICYNWILAIYPVIDYDQPESGYEKGKTVIGRLRGTLLEKQPPEVLIEVGGIGYEVQMPMSCFYELPELEQEAVIYTHFVVREDAQLLYGFNSKAERALFREVIKANGVGPKLGLAILSGMTASQFVECVKREDVSMLVKLPGVGKKTAERLVVEMKDRLASFSTSEIHEFELVQDSAPSHPQNSASHAEEEAVSALLALGYKPQQASKIVAQVAQPDMSSEALIKEALRAMV</sequence>
<keyword evidence="8" id="KW-0378">Hydrolase</keyword>
<dbReference type="Proteomes" id="UP000196125">
    <property type="component" value="Unassembled WGS sequence"/>
</dbReference>
<keyword evidence="1 6" id="KW-0963">Cytoplasm</keyword>
<dbReference type="InterPro" id="IPR010994">
    <property type="entry name" value="RuvA_2-like"/>
</dbReference>
<dbReference type="GO" id="GO:0000400">
    <property type="term" value="F:four-way junction DNA binding"/>
    <property type="evidence" value="ECO:0007669"/>
    <property type="project" value="UniProtKB-UniRule"/>
</dbReference>
<dbReference type="GO" id="GO:0016787">
    <property type="term" value="F:hydrolase activity"/>
    <property type="evidence" value="ECO:0007669"/>
    <property type="project" value="UniProtKB-KW"/>
</dbReference>
<dbReference type="FunFam" id="2.40.50.140:FF:000083">
    <property type="entry name" value="Holliday junction ATP-dependent DNA helicase RuvA"/>
    <property type="match status" value="1"/>
</dbReference>
<comment type="similarity">
    <text evidence="6">Belongs to the RuvA family.</text>
</comment>
<dbReference type="InterPro" id="IPR036267">
    <property type="entry name" value="RuvA_C_sf"/>
</dbReference>
<name>A0A1Y6IR04_9VIBR</name>
<keyword evidence="8" id="KW-0067">ATP-binding</keyword>
<comment type="subunit">
    <text evidence="6">Homotetramer. Forms an RuvA(8)-RuvB(12)-Holliday junction (HJ) complex. HJ DNA is sandwiched between 2 RuvA tetramers; dsDNA enters through RuvA and exits via RuvB. An RuvB hexamer assembles on each DNA strand where it exits the tetramer. Each RuvB hexamer is contacted by two RuvA subunits (via domain III) on 2 adjacent RuvB subunits; this complex drives branch migration. In the full resolvosome a probable DNA-RuvA(4)-RuvB(12)-RuvC(2) complex forms which resolves the HJ.</text>
</comment>
<comment type="domain">
    <text evidence="6">Has three domains with a flexible linker between the domains II and III and assumes an 'L' shape. Domain III is highly mobile and contacts RuvB.</text>
</comment>
<dbReference type="SUPFAM" id="SSF50249">
    <property type="entry name" value="Nucleic acid-binding proteins"/>
    <property type="match status" value="1"/>
</dbReference>
<dbReference type="InterPro" id="IPR000085">
    <property type="entry name" value="RuvA"/>
</dbReference>
<dbReference type="GO" id="GO:0006281">
    <property type="term" value="P:DNA repair"/>
    <property type="evidence" value="ECO:0007669"/>
    <property type="project" value="UniProtKB-UniRule"/>
</dbReference>
<feature type="region of interest" description="Domain I" evidence="6">
    <location>
        <begin position="37"/>
        <end position="100"/>
    </location>
</feature>
<dbReference type="Gene3D" id="1.10.150.20">
    <property type="entry name" value="5' to 3' exonuclease, C-terminal subdomain"/>
    <property type="match status" value="1"/>
</dbReference>
<comment type="function">
    <text evidence="6">The RuvA-RuvB-RuvC complex processes Holliday junction (HJ) DNA during genetic recombination and DNA repair, while the RuvA-RuvB complex plays an important role in the rescue of blocked DNA replication forks via replication fork reversal (RFR). RuvA specifically binds to HJ cruciform DNA, conferring on it an open structure. The RuvB hexamer acts as an ATP-dependent pump, pulling dsDNA into and through the RuvAB complex. HJ branch migration allows RuvC to scan DNA until it finds its consensus sequence, where it cleaves and resolves the cruciform DNA.</text>
</comment>
<dbReference type="Pfam" id="PF14520">
    <property type="entry name" value="HHH_5"/>
    <property type="match status" value="1"/>
</dbReference>
<accession>A0A1Y6IR04</accession>
<evidence type="ECO:0000259" key="7">
    <source>
        <dbReference type="SMART" id="SM00278"/>
    </source>
</evidence>
<protein>
    <recommendedName>
        <fullName evidence="6">Holliday junction branch migration complex subunit RuvA</fullName>
    </recommendedName>
</protein>
<dbReference type="NCBIfam" id="TIGR00084">
    <property type="entry name" value="ruvA"/>
    <property type="match status" value="1"/>
</dbReference>
<evidence type="ECO:0000256" key="2">
    <source>
        <dbReference type="ARBA" id="ARBA00022763"/>
    </source>
</evidence>
<dbReference type="CDD" id="cd14332">
    <property type="entry name" value="UBA_RuvA_C"/>
    <property type="match status" value="1"/>
</dbReference>
<comment type="caution">
    <text evidence="6">Lacks conserved residue(s) required for the propagation of feature annotation.</text>
</comment>
<evidence type="ECO:0000313" key="9">
    <source>
        <dbReference type="Proteomes" id="UP000196125"/>
    </source>
</evidence>
<dbReference type="Pfam" id="PF07499">
    <property type="entry name" value="RuvA_C"/>
    <property type="match status" value="1"/>
</dbReference>
<dbReference type="SMART" id="SM00278">
    <property type="entry name" value="HhH1"/>
    <property type="match status" value="2"/>
</dbReference>
<keyword evidence="2 6" id="KW-0227">DNA damage</keyword>
<dbReference type="GO" id="GO:0006310">
    <property type="term" value="P:DNA recombination"/>
    <property type="evidence" value="ECO:0007669"/>
    <property type="project" value="UniProtKB-UniRule"/>
</dbReference>
<dbReference type="InterPro" id="IPR012340">
    <property type="entry name" value="NA-bd_OB-fold"/>
</dbReference>
<feature type="domain" description="Helix-hairpin-helix DNA-binding motif class 1" evidence="7">
    <location>
        <begin position="144"/>
        <end position="163"/>
    </location>
</feature>
<feature type="domain" description="Helix-hairpin-helix DNA-binding motif class 1" evidence="7">
    <location>
        <begin position="109"/>
        <end position="128"/>
    </location>
</feature>
<keyword evidence="3 6" id="KW-0238">DNA-binding</keyword>
<dbReference type="GO" id="GO:0005524">
    <property type="term" value="F:ATP binding"/>
    <property type="evidence" value="ECO:0007669"/>
    <property type="project" value="InterPro"/>
</dbReference>
<dbReference type="GO" id="GO:0048476">
    <property type="term" value="C:Holliday junction resolvase complex"/>
    <property type="evidence" value="ECO:0007669"/>
    <property type="project" value="UniProtKB-UniRule"/>
</dbReference>
<dbReference type="SUPFAM" id="SSF47781">
    <property type="entry name" value="RuvA domain 2-like"/>
    <property type="match status" value="1"/>
</dbReference>
<organism evidence="8 9">
    <name type="scientific">Vibrio mangrovi</name>
    <dbReference type="NCBI Taxonomy" id="474394"/>
    <lineage>
        <taxon>Bacteria</taxon>
        <taxon>Pseudomonadati</taxon>
        <taxon>Pseudomonadota</taxon>
        <taxon>Gammaproteobacteria</taxon>
        <taxon>Vibrionales</taxon>
        <taxon>Vibrionaceae</taxon>
        <taxon>Vibrio</taxon>
    </lineage>
</organism>
<gene>
    <name evidence="6 8" type="primary">ruvA</name>
    <name evidence="8" type="ORF">VIM7927_00717</name>
</gene>
<feature type="region of interest" description="Domain III" evidence="6">
    <location>
        <begin position="193"/>
        <end position="241"/>
    </location>
</feature>
<evidence type="ECO:0000313" key="8">
    <source>
        <dbReference type="EMBL" id="SMR99491.1"/>
    </source>
</evidence>
<dbReference type="AlphaFoldDB" id="A0A1Y6IR04"/>
<dbReference type="InterPro" id="IPR013849">
    <property type="entry name" value="DNA_helicase_Holl-junc_RuvA_I"/>
</dbReference>
<evidence type="ECO:0000256" key="6">
    <source>
        <dbReference type="HAMAP-Rule" id="MF_00031"/>
    </source>
</evidence>
<dbReference type="GO" id="GO:0009378">
    <property type="term" value="F:four-way junction helicase activity"/>
    <property type="evidence" value="ECO:0007669"/>
    <property type="project" value="InterPro"/>
</dbReference>
<evidence type="ECO:0000256" key="5">
    <source>
        <dbReference type="ARBA" id="ARBA00023204"/>
    </source>
</evidence>
<dbReference type="EMBL" id="FXXI01000001">
    <property type="protein sequence ID" value="SMR99491.1"/>
    <property type="molecule type" value="Genomic_DNA"/>
</dbReference>
<dbReference type="GO" id="GO:0009379">
    <property type="term" value="C:Holliday junction helicase complex"/>
    <property type="evidence" value="ECO:0007669"/>
    <property type="project" value="InterPro"/>
</dbReference>
<evidence type="ECO:0000256" key="4">
    <source>
        <dbReference type="ARBA" id="ARBA00023172"/>
    </source>
</evidence>
<comment type="subcellular location">
    <subcellularLocation>
        <location evidence="6">Cytoplasm</location>
    </subcellularLocation>
</comment>
<reference evidence="8 9" key="1">
    <citation type="submission" date="2017-05" db="EMBL/GenBank/DDBJ databases">
        <authorList>
            <person name="Song R."/>
            <person name="Chenine A.L."/>
            <person name="Ruprecht R.M."/>
        </authorList>
    </citation>
    <scope>NUCLEOTIDE SEQUENCE [LARGE SCALE GENOMIC DNA]</scope>
    <source>
        <strain evidence="8 9">CECT 7927</strain>
    </source>
</reference>
<dbReference type="Pfam" id="PF01330">
    <property type="entry name" value="RuvA_N"/>
    <property type="match status" value="1"/>
</dbReference>
<dbReference type="Gene3D" id="1.10.8.10">
    <property type="entry name" value="DNA helicase RuvA subunit, C-terminal domain"/>
    <property type="match status" value="1"/>
</dbReference>
<dbReference type="HAMAP" id="MF_00031">
    <property type="entry name" value="DNA_HJ_migration_RuvA"/>
    <property type="match status" value="1"/>
</dbReference>
<keyword evidence="8" id="KW-0347">Helicase</keyword>
<dbReference type="GO" id="GO:0005737">
    <property type="term" value="C:cytoplasm"/>
    <property type="evidence" value="ECO:0007669"/>
    <property type="project" value="UniProtKB-SubCell"/>
</dbReference>
<dbReference type="Gene3D" id="2.40.50.140">
    <property type="entry name" value="Nucleic acid-binding proteins"/>
    <property type="match status" value="1"/>
</dbReference>
<proteinExistence type="inferred from homology"/>
<dbReference type="InterPro" id="IPR003583">
    <property type="entry name" value="Hlx-hairpin-Hlx_DNA-bd_motif"/>
</dbReference>
<dbReference type="SUPFAM" id="SSF46929">
    <property type="entry name" value="DNA helicase RuvA subunit, C-terminal domain"/>
    <property type="match status" value="1"/>
</dbReference>
<dbReference type="InterPro" id="IPR011114">
    <property type="entry name" value="RuvA_C"/>
</dbReference>
<dbReference type="GO" id="GO:0009432">
    <property type="term" value="P:SOS response"/>
    <property type="evidence" value="ECO:0007669"/>
    <property type="project" value="UniProtKB-ARBA"/>
</dbReference>
<keyword evidence="5 6" id="KW-0234">DNA repair</keyword>
<evidence type="ECO:0000256" key="1">
    <source>
        <dbReference type="ARBA" id="ARBA00022490"/>
    </source>
</evidence>
<keyword evidence="8" id="KW-0547">Nucleotide-binding</keyword>
<keyword evidence="4 6" id="KW-0233">DNA recombination</keyword>